<comment type="caution">
    <text evidence="11">The sequence shown here is derived from an EMBL/GenBank/DDBJ whole genome shotgun (WGS) entry which is preliminary data.</text>
</comment>
<evidence type="ECO:0000259" key="8">
    <source>
        <dbReference type="Pfam" id="PF08585"/>
    </source>
</evidence>
<protein>
    <recommendedName>
        <fullName evidence="3">RecQ-mediated genome instability protein 1</fullName>
    </recommendedName>
</protein>
<dbReference type="InterPro" id="IPR049363">
    <property type="entry name" value="RMI1_N"/>
</dbReference>
<gene>
    <name evidence="11" type="ORF">QYM36_009041</name>
</gene>
<dbReference type="Gene3D" id="1.10.8.1020">
    <property type="entry name" value="RecQ-mediated genome instability protein 1, N-terminal domain"/>
    <property type="match status" value="1"/>
</dbReference>
<dbReference type="GO" id="GO:0000724">
    <property type="term" value="P:double-strand break repair via homologous recombination"/>
    <property type="evidence" value="ECO:0007669"/>
    <property type="project" value="TreeGrafter"/>
</dbReference>
<evidence type="ECO:0000256" key="4">
    <source>
        <dbReference type="ARBA" id="ARBA00022705"/>
    </source>
</evidence>
<evidence type="ECO:0000313" key="12">
    <source>
        <dbReference type="Proteomes" id="UP001187531"/>
    </source>
</evidence>
<dbReference type="PANTHER" id="PTHR14790:SF15">
    <property type="entry name" value="RECQ-MEDIATED GENOME INSTABILITY PROTEIN 1"/>
    <property type="match status" value="1"/>
</dbReference>
<feature type="compositionally biased region" description="Low complexity" evidence="7">
    <location>
        <begin position="334"/>
        <end position="351"/>
    </location>
</feature>
<dbReference type="PANTHER" id="PTHR14790">
    <property type="entry name" value="RECQ-MEDIATED GENOME INSTABILITY PROTEIN 1 RMI1"/>
    <property type="match status" value="1"/>
</dbReference>
<dbReference type="GO" id="GO:0000166">
    <property type="term" value="F:nucleotide binding"/>
    <property type="evidence" value="ECO:0007669"/>
    <property type="project" value="InterPro"/>
</dbReference>
<comment type="subcellular location">
    <subcellularLocation>
        <location evidence="1">Nucleus</location>
    </subcellularLocation>
</comment>
<dbReference type="Proteomes" id="UP001187531">
    <property type="component" value="Unassembled WGS sequence"/>
</dbReference>
<organism evidence="11 12">
    <name type="scientific">Artemia franciscana</name>
    <name type="common">Brine shrimp</name>
    <name type="synonym">Artemia sanfranciscana</name>
    <dbReference type="NCBI Taxonomy" id="6661"/>
    <lineage>
        <taxon>Eukaryota</taxon>
        <taxon>Metazoa</taxon>
        <taxon>Ecdysozoa</taxon>
        <taxon>Arthropoda</taxon>
        <taxon>Crustacea</taxon>
        <taxon>Branchiopoda</taxon>
        <taxon>Anostraca</taxon>
        <taxon>Artemiidae</taxon>
        <taxon>Artemia</taxon>
    </lineage>
</organism>
<dbReference type="SMART" id="SM01161">
    <property type="entry name" value="DUF1767"/>
    <property type="match status" value="1"/>
</dbReference>
<dbReference type="Pfam" id="PF16099">
    <property type="entry name" value="RMI1_C"/>
    <property type="match status" value="1"/>
</dbReference>
<dbReference type="GO" id="GO:0031422">
    <property type="term" value="C:RecQ family helicase-topoisomerase III complex"/>
    <property type="evidence" value="ECO:0007669"/>
    <property type="project" value="TreeGrafter"/>
</dbReference>
<accession>A0AA88HQI0</accession>
<feature type="domain" description="RMI1 N-terminal" evidence="10">
    <location>
        <begin position="33"/>
        <end position="72"/>
    </location>
</feature>
<reference evidence="11" key="1">
    <citation type="submission" date="2023-07" db="EMBL/GenBank/DDBJ databases">
        <title>Chromosome-level genome assembly of Artemia franciscana.</title>
        <authorList>
            <person name="Jo E."/>
        </authorList>
    </citation>
    <scope>NUCLEOTIDE SEQUENCE</scope>
    <source>
        <tissue evidence="11">Whole body</tissue>
    </source>
</reference>
<dbReference type="FunFam" id="2.40.50.770:FF:000002">
    <property type="entry name" value="recQ-mediated genome instability protein 1"/>
    <property type="match status" value="1"/>
</dbReference>
<dbReference type="GO" id="GO:0016604">
    <property type="term" value="C:nuclear body"/>
    <property type="evidence" value="ECO:0007669"/>
    <property type="project" value="TreeGrafter"/>
</dbReference>
<evidence type="ECO:0000256" key="6">
    <source>
        <dbReference type="ARBA" id="ARBA00024977"/>
    </source>
</evidence>
<evidence type="ECO:0000313" key="11">
    <source>
        <dbReference type="EMBL" id="KAK2714679.1"/>
    </source>
</evidence>
<dbReference type="InterPro" id="IPR042470">
    <property type="entry name" value="RMI1_N_C_sf"/>
</dbReference>
<proteinExistence type="inferred from homology"/>
<evidence type="ECO:0000256" key="1">
    <source>
        <dbReference type="ARBA" id="ARBA00004123"/>
    </source>
</evidence>
<dbReference type="InterPro" id="IPR032199">
    <property type="entry name" value="RMI1_C"/>
</dbReference>
<dbReference type="EMBL" id="JAVRJZ010000013">
    <property type="protein sequence ID" value="KAK2714679.1"/>
    <property type="molecule type" value="Genomic_DNA"/>
</dbReference>
<dbReference type="GO" id="GO:0000712">
    <property type="term" value="P:resolution of meiotic recombination intermediates"/>
    <property type="evidence" value="ECO:0007669"/>
    <property type="project" value="TreeGrafter"/>
</dbReference>
<dbReference type="Gene3D" id="2.40.50.770">
    <property type="entry name" value="RecQ-mediated genome instability protein Rmi1, C-terminal domain"/>
    <property type="match status" value="1"/>
</dbReference>
<feature type="domain" description="RecQ mediated genome instability protein 1 OB-fold" evidence="8">
    <location>
        <begin position="77"/>
        <end position="211"/>
    </location>
</feature>
<evidence type="ECO:0000256" key="5">
    <source>
        <dbReference type="ARBA" id="ARBA00023242"/>
    </source>
</evidence>
<dbReference type="InterPro" id="IPR013894">
    <property type="entry name" value="RMI1_OB"/>
</dbReference>
<dbReference type="InterPro" id="IPR044881">
    <property type="entry name" value="RMI1_N_N_sf"/>
</dbReference>
<evidence type="ECO:0000256" key="3">
    <source>
        <dbReference type="ARBA" id="ARBA00018987"/>
    </source>
</evidence>
<dbReference type="GO" id="GO:0006260">
    <property type="term" value="P:DNA replication"/>
    <property type="evidence" value="ECO:0007669"/>
    <property type="project" value="UniProtKB-KW"/>
</dbReference>
<evidence type="ECO:0000259" key="9">
    <source>
        <dbReference type="Pfam" id="PF16099"/>
    </source>
</evidence>
<evidence type="ECO:0000259" key="10">
    <source>
        <dbReference type="Pfam" id="PF21000"/>
    </source>
</evidence>
<keyword evidence="12" id="KW-1185">Reference proteome</keyword>
<comment type="function">
    <text evidence="6">Essential component of the RMI complex, a complex that plays an important role in the processing of homologous recombination intermediates to limit DNA crossover formation in cells. Promotes TOP3A binding to double Holliday junctions (DHJ) and hence stimulates TOP3A-mediated dissolution. Required for BLM phosphorylation during mitosis. Within the BLM complex, required for BLM and TOP3A stability.</text>
</comment>
<feature type="region of interest" description="Disordered" evidence="7">
    <location>
        <begin position="323"/>
        <end position="352"/>
    </location>
</feature>
<keyword evidence="5" id="KW-0539">Nucleus</keyword>
<dbReference type="Pfam" id="PF21000">
    <property type="entry name" value="RMI1_N_N"/>
    <property type="match status" value="1"/>
</dbReference>
<comment type="similarity">
    <text evidence="2">Belongs to the RMI1 family.</text>
</comment>
<evidence type="ECO:0000256" key="7">
    <source>
        <dbReference type="SAM" id="MobiDB-lite"/>
    </source>
</evidence>
<dbReference type="AlphaFoldDB" id="A0AA88HQI0"/>
<sequence>MPHEFELIRLKMVLTKTAIDIKGKLIGKNARASDNWIAECVDFFLSELGNIPTKELFEKVYEQWLLADLRDVGTKSLPPNIESIRQIELTGKYILQINGVQDISQSAFSQLQKIRKHDVENVEFSNQEKKKESNAWEPKSSRVLMFALTDGAQEIRGLEVMKLPMLELNLIPGTKIAIRGPVQCRKGVLFLKEMHVKVIGGEVDSLIIPNAAENILARKLNQPENPSPYADDVLLVNETPSDVQSMQRDPNVQTPPGSRILSLTDTETPAANVSIQRQNGGNKIKSIVAQSAIAKDDNQLDIEDDLDLARVDVDSIVQEAERQHFTSHQITSHTSSSSLPPTLKSKTSSKPNLASLKEQMSKGNLAKRSAEFNSFQVEISDTLVESSSQIGSEEVSSSVLDSIFTRIDYKWSSENFNAVPQIDFQTALKSREDSFHSASSAIYVDASKKCAWFVVQSYFTTIVSKLEVTTQIRPLEWTLSAKVCDGSTSITANLSNKILKYLMKFDADEVRLRLKNGRDRFYPELQKIKEESGQRLSQINSLMIFAWPFDEARPIIMEISELTREWEKR</sequence>
<feature type="domain" description="RecQ-mediated genome instability protein 1 C-terminal OB-fold" evidence="9">
    <location>
        <begin position="450"/>
        <end position="564"/>
    </location>
</feature>
<keyword evidence="4" id="KW-0235">DNA replication</keyword>
<name>A0AA88HQI0_ARTSF</name>
<evidence type="ECO:0000256" key="2">
    <source>
        <dbReference type="ARBA" id="ARBA00006395"/>
    </source>
</evidence>
<dbReference type="Pfam" id="PF08585">
    <property type="entry name" value="RMI1_N_C"/>
    <property type="match status" value="1"/>
</dbReference>